<accession>A0A422ZGQ1</accession>
<dbReference type="Proteomes" id="UP000196447">
    <property type="component" value="Unassembled WGS sequence"/>
</dbReference>
<name>A0A422ZGQ1_KLEPN</name>
<protein>
    <recommendedName>
        <fullName evidence="3">Transposase</fullName>
    </recommendedName>
</protein>
<proteinExistence type="predicted"/>
<comment type="caution">
    <text evidence="1">The sequence shown here is derived from an EMBL/GenBank/DDBJ whole genome shotgun (WGS) entry which is preliminary data.</text>
</comment>
<evidence type="ECO:0000313" key="2">
    <source>
        <dbReference type="Proteomes" id="UP000196447"/>
    </source>
</evidence>
<gene>
    <name evidence="1" type="ORF">B5L96_29110</name>
</gene>
<evidence type="ECO:0008006" key="3">
    <source>
        <dbReference type="Google" id="ProtNLM"/>
    </source>
</evidence>
<dbReference type="AlphaFoldDB" id="A0A422ZGQ1"/>
<dbReference type="EMBL" id="NDBK01000127">
    <property type="protein sequence ID" value="OVF63443.1"/>
    <property type="molecule type" value="Genomic_DNA"/>
</dbReference>
<reference evidence="1 2" key="1">
    <citation type="submission" date="2017-03" db="EMBL/GenBank/DDBJ databases">
        <authorList>
            <person name="Fouts D."/>
            <person name="Stalin M.J."/>
            <person name="Chen L."/>
            <person name="Wright M."/>
            <person name="Sutton G."/>
            <person name="Nguyen K."/>
            <person name="Vanduin D."/>
            <person name="Rojas L."/>
            <person name="Hujer A."/>
            <person name="Hujer K."/>
            <person name="Bonomo R."/>
            <person name="Kreiswirth B."/>
            <person name="Adams M."/>
        </authorList>
    </citation>
    <scope>NUCLEOTIDE SEQUENCE [LARGE SCALE GENOMIC DNA]</scope>
    <source>
        <strain evidence="1 2">39383</strain>
    </source>
</reference>
<sequence length="115" mass="12814">MTPAHQAVAGWNAPRILEWAAKIGPETTVFVEHLMNSRPHPQQAYRACLGVLRLAREVGRERLEAACARARSINARTYKSVASILKHGLDRQPEPAAQTSLPLDHANVRGSHYYH</sequence>
<organism evidence="1 2">
    <name type="scientific">Klebsiella pneumoniae</name>
    <dbReference type="NCBI Taxonomy" id="573"/>
    <lineage>
        <taxon>Bacteria</taxon>
        <taxon>Pseudomonadati</taxon>
        <taxon>Pseudomonadota</taxon>
        <taxon>Gammaproteobacteria</taxon>
        <taxon>Enterobacterales</taxon>
        <taxon>Enterobacteriaceae</taxon>
        <taxon>Klebsiella/Raoultella group</taxon>
        <taxon>Klebsiella</taxon>
        <taxon>Klebsiella pneumoniae complex</taxon>
    </lineage>
</organism>
<evidence type="ECO:0000313" key="1">
    <source>
        <dbReference type="EMBL" id="OVF63443.1"/>
    </source>
</evidence>